<organism evidence="2 3">
    <name type="scientific">Culter alburnus</name>
    <name type="common">Topmouth culter</name>
    <dbReference type="NCBI Taxonomy" id="194366"/>
    <lineage>
        <taxon>Eukaryota</taxon>
        <taxon>Metazoa</taxon>
        <taxon>Chordata</taxon>
        <taxon>Craniata</taxon>
        <taxon>Vertebrata</taxon>
        <taxon>Euteleostomi</taxon>
        <taxon>Actinopterygii</taxon>
        <taxon>Neopterygii</taxon>
        <taxon>Teleostei</taxon>
        <taxon>Ostariophysi</taxon>
        <taxon>Cypriniformes</taxon>
        <taxon>Xenocyprididae</taxon>
        <taxon>Xenocypridinae</taxon>
        <taxon>Culter</taxon>
    </lineage>
</organism>
<proteinExistence type="predicted"/>
<comment type="caution">
    <text evidence="2">The sequence shown here is derived from an EMBL/GenBank/DDBJ whole genome shotgun (WGS) entry which is preliminary data.</text>
</comment>
<evidence type="ECO:0000256" key="1">
    <source>
        <dbReference type="SAM" id="MobiDB-lite"/>
    </source>
</evidence>
<feature type="compositionally biased region" description="Basic and acidic residues" evidence="1">
    <location>
        <begin position="67"/>
        <end position="78"/>
    </location>
</feature>
<gene>
    <name evidence="2" type="ORF">ABG768_005449</name>
</gene>
<protein>
    <submittedName>
        <fullName evidence="2">Uncharacterized protein</fullName>
    </submittedName>
</protein>
<dbReference type="Proteomes" id="UP001479290">
    <property type="component" value="Unassembled WGS sequence"/>
</dbReference>
<evidence type="ECO:0000313" key="3">
    <source>
        <dbReference type="Proteomes" id="UP001479290"/>
    </source>
</evidence>
<dbReference type="EMBL" id="JAWDJR010000013">
    <property type="protein sequence ID" value="KAK9964259.1"/>
    <property type="molecule type" value="Genomic_DNA"/>
</dbReference>
<feature type="non-terminal residue" evidence="2">
    <location>
        <position position="78"/>
    </location>
</feature>
<sequence length="78" mass="8866">MEGEEEDRERRLEPLRLTCGDIKAVEVERKAEESSLTSTCQSLTRHHDTIITATLDSPSAPPSHCSRQTERNRDQENS</sequence>
<keyword evidence="3" id="KW-1185">Reference proteome</keyword>
<evidence type="ECO:0000313" key="2">
    <source>
        <dbReference type="EMBL" id="KAK9964259.1"/>
    </source>
</evidence>
<accession>A0AAW1ZUX4</accession>
<name>A0AAW1ZUX4_CULAL</name>
<reference evidence="2 3" key="1">
    <citation type="submission" date="2024-05" db="EMBL/GenBank/DDBJ databases">
        <title>A high-quality chromosomal-level genome assembly of Topmouth culter (Culter alburnus).</title>
        <authorList>
            <person name="Zhao H."/>
        </authorList>
    </citation>
    <scope>NUCLEOTIDE SEQUENCE [LARGE SCALE GENOMIC DNA]</scope>
    <source>
        <strain evidence="2">CATC2023</strain>
        <tissue evidence="2">Muscle</tissue>
    </source>
</reference>
<feature type="region of interest" description="Disordered" evidence="1">
    <location>
        <begin position="53"/>
        <end position="78"/>
    </location>
</feature>
<dbReference type="AlphaFoldDB" id="A0AAW1ZUX4"/>